<protein>
    <submittedName>
        <fullName evidence="3">Uncharacterized protein LOC102807562</fullName>
    </submittedName>
</protein>
<proteinExistence type="predicted"/>
<accession>A0ABM0M556</accession>
<evidence type="ECO:0000256" key="1">
    <source>
        <dbReference type="SAM" id="SignalP"/>
    </source>
</evidence>
<dbReference type="RefSeq" id="XP_006815147.1">
    <property type="nucleotide sequence ID" value="XM_006815084.1"/>
</dbReference>
<gene>
    <name evidence="3" type="primary">LOC102807562</name>
</gene>
<dbReference type="GeneID" id="102807562"/>
<keyword evidence="1" id="KW-0732">Signal</keyword>
<reference evidence="3" key="1">
    <citation type="submission" date="2025-08" db="UniProtKB">
        <authorList>
            <consortium name="RefSeq"/>
        </authorList>
    </citation>
    <scope>IDENTIFICATION</scope>
    <source>
        <tissue evidence="3">Testes</tissue>
    </source>
</reference>
<feature type="chain" id="PRO_5046966218" evidence="1">
    <location>
        <begin position="23"/>
        <end position="117"/>
    </location>
</feature>
<name>A0ABM0M556_SACKO</name>
<sequence>MDAHQIIFIAMVTFLSIAGCYGRPSGSVDDVLTGCKRKLLLVDQICAGCYAPPDIINNVNFDLTGKGPGYEEEIVKNQIKEACCKEYCPLPKIIEFCCDERQQEFHQFMSSFASTEE</sequence>
<evidence type="ECO:0000313" key="3">
    <source>
        <dbReference type="RefSeq" id="XP_006815147.1"/>
    </source>
</evidence>
<keyword evidence="2" id="KW-1185">Reference proteome</keyword>
<dbReference type="Proteomes" id="UP000694865">
    <property type="component" value="Unplaced"/>
</dbReference>
<feature type="signal peptide" evidence="1">
    <location>
        <begin position="1"/>
        <end position="22"/>
    </location>
</feature>
<evidence type="ECO:0000313" key="2">
    <source>
        <dbReference type="Proteomes" id="UP000694865"/>
    </source>
</evidence>
<organism evidence="2 3">
    <name type="scientific">Saccoglossus kowalevskii</name>
    <name type="common">Acorn worm</name>
    <dbReference type="NCBI Taxonomy" id="10224"/>
    <lineage>
        <taxon>Eukaryota</taxon>
        <taxon>Metazoa</taxon>
        <taxon>Hemichordata</taxon>
        <taxon>Enteropneusta</taxon>
        <taxon>Harrimaniidae</taxon>
        <taxon>Saccoglossus</taxon>
    </lineage>
</organism>